<dbReference type="STRING" id="644282.Deba_0913"/>
<dbReference type="PRINTS" id="PR00954">
    <property type="entry name" value="FLGMOTORFLIG"/>
</dbReference>
<evidence type="ECO:0000256" key="2">
    <source>
        <dbReference type="ARBA" id="ARBA00004413"/>
    </source>
</evidence>
<dbReference type="GO" id="GO:0009425">
    <property type="term" value="C:bacterial-type flagellum basal body"/>
    <property type="evidence" value="ECO:0007669"/>
    <property type="project" value="UniProtKB-SubCell"/>
</dbReference>
<dbReference type="AlphaFoldDB" id="E1QFE7"/>
<keyword evidence="15" id="KW-1185">Reference proteome</keyword>
<dbReference type="InterPro" id="IPR000090">
    <property type="entry name" value="Flg_Motor_Flig"/>
</dbReference>
<name>E1QFE7_DESB2</name>
<dbReference type="InterPro" id="IPR023087">
    <property type="entry name" value="Flg_Motor_Flig_C"/>
</dbReference>
<dbReference type="Pfam" id="PF01706">
    <property type="entry name" value="FliG_C"/>
    <property type="match status" value="1"/>
</dbReference>
<dbReference type="Pfam" id="PF14842">
    <property type="entry name" value="FliG_N"/>
    <property type="match status" value="1"/>
</dbReference>
<feature type="domain" description="Flagellar motor switch protein FliG N-terminal" evidence="13">
    <location>
        <begin position="6"/>
        <end position="109"/>
    </location>
</feature>
<evidence type="ECO:0000259" key="11">
    <source>
        <dbReference type="Pfam" id="PF01706"/>
    </source>
</evidence>
<dbReference type="SUPFAM" id="SSF48029">
    <property type="entry name" value="FliG"/>
    <property type="match status" value="2"/>
</dbReference>
<evidence type="ECO:0000259" key="12">
    <source>
        <dbReference type="Pfam" id="PF14841"/>
    </source>
</evidence>
<evidence type="ECO:0000256" key="5">
    <source>
        <dbReference type="ARBA" id="ARBA00022475"/>
    </source>
</evidence>
<reference evidence="14 15" key="1">
    <citation type="journal article" date="2010" name="Stand. Genomic Sci.">
        <title>Complete genome sequence of Desulfarculus baarsii type strain (2st14).</title>
        <authorList>
            <person name="Sun H."/>
            <person name="Spring S."/>
            <person name="Lapidus A."/>
            <person name="Davenport K."/>
            <person name="Del Rio T.G."/>
            <person name="Tice H."/>
            <person name="Nolan M."/>
            <person name="Copeland A."/>
            <person name="Cheng J.F."/>
            <person name="Lucas S."/>
            <person name="Tapia R."/>
            <person name="Goodwin L."/>
            <person name="Pitluck S."/>
            <person name="Ivanova N."/>
            <person name="Pagani I."/>
            <person name="Mavromatis K."/>
            <person name="Ovchinnikova G."/>
            <person name="Pati A."/>
            <person name="Chen A."/>
            <person name="Palaniappan K."/>
            <person name="Hauser L."/>
            <person name="Chang Y.J."/>
            <person name="Jeffries C.D."/>
            <person name="Detter J.C."/>
            <person name="Han C."/>
            <person name="Rohde M."/>
            <person name="Brambilla E."/>
            <person name="Goker M."/>
            <person name="Woyke T."/>
            <person name="Bristow J."/>
            <person name="Eisen J.A."/>
            <person name="Markowitz V."/>
            <person name="Hugenholtz P."/>
            <person name="Kyrpides N.C."/>
            <person name="Klenk H.P."/>
            <person name="Land M."/>
        </authorList>
    </citation>
    <scope>NUCLEOTIDE SEQUENCE [LARGE SCALE GENOMIC DNA]</scope>
    <source>
        <strain evidence="15">ATCC 33931 / DSM 2075 / LMG 7858 / VKM B-1802 / 2st14</strain>
    </source>
</reference>
<sequence>MAVGDKLTGVQKTAIVLASLGEQFAAEIFKQMDEEEIRQVGLAMSKLNQVDAKVVDAVLMEFLEKLRGDSGPLVGGSKTAQRALALAMGEDAARDIIADMERSIEPVPFERVKTVDSKTLASFIKSEHPQTIAVILSHLPQMKAAEVLREFPENLQYDVVLRISNLDVIPPGIIEEIDAVLQREIVSTEGAEAKQLGGVEAVAELLNNVDKATEEHIFGRLEEDDPEMAEKIRQLMFVFEDLINVDDRGIRTLLKEVRNEDLTVALKTSSEDLRAKILGNVSERAAAMIQEDLEVMGPVRLSEVEQSQQKIIQIARRLEKEGKIAIGGKGGEDVLV</sequence>
<feature type="domain" description="Flagellar motor switch protein FliG C-terminal" evidence="11">
    <location>
        <begin position="220"/>
        <end position="326"/>
    </location>
</feature>
<keyword evidence="8" id="KW-0472">Membrane</keyword>
<evidence type="ECO:0000256" key="3">
    <source>
        <dbReference type="ARBA" id="ARBA00010299"/>
    </source>
</evidence>
<dbReference type="RefSeq" id="WP_013257737.1">
    <property type="nucleotide sequence ID" value="NC_014365.1"/>
</dbReference>
<evidence type="ECO:0000256" key="8">
    <source>
        <dbReference type="ARBA" id="ARBA00023136"/>
    </source>
</evidence>
<keyword evidence="14" id="KW-0966">Cell projection</keyword>
<dbReference type="PIRSF" id="PIRSF003161">
    <property type="entry name" value="FliG"/>
    <property type="match status" value="1"/>
</dbReference>
<dbReference type="NCBIfam" id="TIGR00207">
    <property type="entry name" value="fliG"/>
    <property type="match status" value="1"/>
</dbReference>
<dbReference type="InterPro" id="IPR032779">
    <property type="entry name" value="FliG_M"/>
</dbReference>
<dbReference type="GO" id="GO:0006935">
    <property type="term" value="P:chemotaxis"/>
    <property type="evidence" value="ECO:0007669"/>
    <property type="project" value="UniProtKB-KW"/>
</dbReference>
<evidence type="ECO:0000256" key="9">
    <source>
        <dbReference type="ARBA" id="ARBA00023143"/>
    </source>
</evidence>
<keyword evidence="6" id="KW-0145">Chemotaxis</keyword>
<dbReference type="KEGG" id="dbr:Deba_0913"/>
<keyword evidence="14" id="KW-0969">Cilium</keyword>
<keyword evidence="14" id="KW-0282">Flagellum</keyword>
<evidence type="ECO:0000313" key="15">
    <source>
        <dbReference type="Proteomes" id="UP000009047"/>
    </source>
</evidence>
<feature type="domain" description="Flagellar motor switch protein FliG middle" evidence="12">
    <location>
        <begin position="118"/>
        <end position="189"/>
    </location>
</feature>
<dbReference type="FunFam" id="1.10.220.30:FF:000001">
    <property type="entry name" value="Flagellar motor switch protein FliG"/>
    <property type="match status" value="1"/>
</dbReference>
<evidence type="ECO:0000259" key="13">
    <source>
        <dbReference type="Pfam" id="PF14842"/>
    </source>
</evidence>
<evidence type="ECO:0000256" key="10">
    <source>
        <dbReference type="ARBA" id="ARBA00025598"/>
    </source>
</evidence>
<keyword evidence="5" id="KW-1003">Cell membrane</keyword>
<dbReference type="GO" id="GO:0005886">
    <property type="term" value="C:plasma membrane"/>
    <property type="evidence" value="ECO:0007669"/>
    <property type="project" value="UniProtKB-SubCell"/>
</dbReference>
<evidence type="ECO:0000313" key="14">
    <source>
        <dbReference type="EMBL" id="ADK84283.1"/>
    </source>
</evidence>
<proteinExistence type="inferred from homology"/>
<accession>E1QFE7</accession>
<comment type="function">
    <text evidence="10">FliG is one of three proteins (FliG, FliN, FliM) that forms the rotor-mounted switch complex (C ring), located at the base of the basal body. This complex interacts with the CheY and CheZ chemotaxis proteins, in addition to contacting components of the motor that determine the direction of flagellar rotation.</text>
</comment>
<dbReference type="PANTHER" id="PTHR30534:SF0">
    <property type="entry name" value="FLAGELLAR MOTOR SWITCH PROTEIN FLIG"/>
    <property type="match status" value="1"/>
</dbReference>
<dbReference type="GO" id="GO:0003774">
    <property type="term" value="F:cytoskeletal motor activity"/>
    <property type="evidence" value="ECO:0007669"/>
    <property type="project" value="InterPro"/>
</dbReference>
<protein>
    <recommendedName>
        <fullName evidence="4">Flagellar motor switch protein FliG</fullName>
    </recommendedName>
</protein>
<evidence type="ECO:0000256" key="1">
    <source>
        <dbReference type="ARBA" id="ARBA00004117"/>
    </source>
</evidence>
<dbReference type="HOGENOM" id="CLU_047835_1_1_7"/>
<dbReference type="eggNOG" id="COG1536">
    <property type="taxonomic scope" value="Bacteria"/>
</dbReference>
<organism evidence="14 15">
    <name type="scientific">Desulfarculus baarsii (strain ATCC 33931 / DSM 2075 / LMG 7858 / VKM B-1802 / 2st14)</name>
    <dbReference type="NCBI Taxonomy" id="644282"/>
    <lineage>
        <taxon>Bacteria</taxon>
        <taxon>Pseudomonadati</taxon>
        <taxon>Thermodesulfobacteriota</taxon>
        <taxon>Desulfarculia</taxon>
        <taxon>Desulfarculales</taxon>
        <taxon>Desulfarculaceae</taxon>
        <taxon>Desulfarculus</taxon>
    </lineage>
</organism>
<dbReference type="EMBL" id="CP002085">
    <property type="protein sequence ID" value="ADK84283.1"/>
    <property type="molecule type" value="Genomic_DNA"/>
</dbReference>
<dbReference type="Proteomes" id="UP000009047">
    <property type="component" value="Chromosome"/>
</dbReference>
<evidence type="ECO:0000256" key="4">
    <source>
        <dbReference type="ARBA" id="ARBA00021870"/>
    </source>
</evidence>
<dbReference type="Pfam" id="PF14841">
    <property type="entry name" value="FliG_M"/>
    <property type="match status" value="1"/>
</dbReference>
<comment type="similarity">
    <text evidence="3">Belongs to the FliG family.</text>
</comment>
<dbReference type="Gene3D" id="1.10.220.30">
    <property type="match status" value="3"/>
</dbReference>
<keyword evidence="9" id="KW-0975">Bacterial flagellum</keyword>
<dbReference type="OrthoDB" id="9780302at2"/>
<evidence type="ECO:0000256" key="7">
    <source>
        <dbReference type="ARBA" id="ARBA00022779"/>
    </source>
</evidence>
<gene>
    <name evidence="14" type="ordered locus">Deba_0913</name>
</gene>
<keyword evidence="7" id="KW-0283">Flagellar rotation</keyword>
<dbReference type="InterPro" id="IPR011002">
    <property type="entry name" value="FliG_a-hlx"/>
</dbReference>
<evidence type="ECO:0000256" key="6">
    <source>
        <dbReference type="ARBA" id="ARBA00022500"/>
    </source>
</evidence>
<comment type="subcellular location">
    <subcellularLocation>
        <location evidence="1">Bacterial flagellum basal body</location>
    </subcellularLocation>
    <subcellularLocation>
        <location evidence="2">Cell membrane</location>
        <topology evidence="2">Peripheral membrane protein</topology>
        <orientation evidence="2">Cytoplasmic side</orientation>
    </subcellularLocation>
</comment>
<dbReference type="InterPro" id="IPR028263">
    <property type="entry name" value="FliG_N"/>
</dbReference>
<dbReference type="GO" id="GO:0071973">
    <property type="term" value="P:bacterial-type flagellum-dependent cell motility"/>
    <property type="evidence" value="ECO:0007669"/>
    <property type="project" value="InterPro"/>
</dbReference>
<dbReference type="PANTHER" id="PTHR30534">
    <property type="entry name" value="FLAGELLAR MOTOR SWITCH PROTEIN FLIG"/>
    <property type="match status" value="1"/>
</dbReference>